<sequence length="64" mass="7269">MRASFDDYSFVAHLCSSYKPDNPNGAFTASVGDRISCLNCVNLDERDGRCKLDLYDRIMDNNEE</sequence>
<evidence type="ECO:0000313" key="2">
    <source>
        <dbReference type="Proteomes" id="UP000294902"/>
    </source>
</evidence>
<dbReference type="Proteomes" id="UP000294902">
    <property type="component" value="Unassembled WGS sequence"/>
</dbReference>
<accession>A0A4R3MPP8</accession>
<keyword evidence="2" id="KW-1185">Reference proteome</keyword>
<gene>
    <name evidence="1" type="ORF">EDC18_10149</name>
</gene>
<dbReference type="OrthoDB" id="2057867at2"/>
<evidence type="ECO:0000313" key="1">
    <source>
        <dbReference type="EMBL" id="TCT16754.1"/>
    </source>
</evidence>
<dbReference type="AlphaFoldDB" id="A0A4R3MPP8"/>
<reference evidence="1 2" key="1">
    <citation type="submission" date="2019-03" db="EMBL/GenBank/DDBJ databases">
        <title>Genomic Encyclopedia of Type Strains, Phase IV (KMG-IV): sequencing the most valuable type-strain genomes for metagenomic binning, comparative biology and taxonomic classification.</title>
        <authorList>
            <person name="Goeker M."/>
        </authorList>
    </citation>
    <scope>NUCLEOTIDE SEQUENCE [LARGE SCALE GENOMIC DNA]</scope>
    <source>
        <strain evidence="1 2">DSM 24629</strain>
    </source>
</reference>
<organism evidence="1 2">
    <name type="scientific">Natranaerovirga pectinivora</name>
    <dbReference type="NCBI Taxonomy" id="682400"/>
    <lineage>
        <taxon>Bacteria</taxon>
        <taxon>Bacillati</taxon>
        <taxon>Bacillota</taxon>
        <taxon>Clostridia</taxon>
        <taxon>Lachnospirales</taxon>
        <taxon>Natranaerovirgaceae</taxon>
        <taxon>Natranaerovirga</taxon>
    </lineage>
</organism>
<name>A0A4R3MPP8_9FIRM</name>
<dbReference type="EMBL" id="SMAL01000001">
    <property type="protein sequence ID" value="TCT16754.1"/>
    <property type="molecule type" value="Genomic_DNA"/>
</dbReference>
<dbReference type="RefSeq" id="WP_132249089.1">
    <property type="nucleotide sequence ID" value="NZ_SMAL01000001.1"/>
</dbReference>
<comment type="caution">
    <text evidence="1">The sequence shown here is derived from an EMBL/GenBank/DDBJ whole genome shotgun (WGS) entry which is preliminary data.</text>
</comment>
<proteinExistence type="predicted"/>
<protein>
    <submittedName>
        <fullName evidence="1">Uncharacterized protein</fullName>
    </submittedName>
</protein>